<dbReference type="Pfam" id="PF13843">
    <property type="entry name" value="DDE_Tnp_1_7"/>
    <property type="match status" value="1"/>
</dbReference>
<dbReference type="InterPro" id="IPR029526">
    <property type="entry name" value="PGBD"/>
</dbReference>
<dbReference type="EMBL" id="JABFTP020000083">
    <property type="protein sequence ID" value="KAL3275205.1"/>
    <property type="molecule type" value="Genomic_DNA"/>
</dbReference>
<evidence type="ECO:0000259" key="1">
    <source>
        <dbReference type="Pfam" id="PF13843"/>
    </source>
</evidence>
<evidence type="ECO:0000313" key="2">
    <source>
        <dbReference type="EMBL" id="KAL3275205.1"/>
    </source>
</evidence>
<sequence>MSEKRESKSEREENMECSLKIQFIFADRVSDVLPAYVPGPNGEAKNLDSIEKFWDLLFNDEMIDTIVTHTNKKIEEVCLELVTTEKAESYHHLTDRDEIKAYIGVLYYQGLWKSSDVDNDRLWDEKMALHSTDAFYQG</sequence>
<evidence type="ECO:0000313" key="3">
    <source>
        <dbReference type="Proteomes" id="UP001516400"/>
    </source>
</evidence>
<reference evidence="2 3" key="1">
    <citation type="journal article" date="2021" name="BMC Biol.">
        <title>Horizontally acquired antibacterial genes associated with adaptive radiation of ladybird beetles.</title>
        <authorList>
            <person name="Li H.S."/>
            <person name="Tang X.F."/>
            <person name="Huang Y.H."/>
            <person name="Xu Z.Y."/>
            <person name="Chen M.L."/>
            <person name="Du X.Y."/>
            <person name="Qiu B.Y."/>
            <person name="Chen P.T."/>
            <person name="Zhang W."/>
            <person name="Slipinski A."/>
            <person name="Escalona H.E."/>
            <person name="Waterhouse R.M."/>
            <person name="Zwick A."/>
            <person name="Pang H."/>
        </authorList>
    </citation>
    <scope>NUCLEOTIDE SEQUENCE [LARGE SCALE GENOMIC DNA]</scope>
    <source>
        <strain evidence="2">SYSU2018</strain>
    </source>
</reference>
<dbReference type="Proteomes" id="UP001516400">
    <property type="component" value="Unassembled WGS sequence"/>
</dbReference>
<name>A0ABD2N8U8_9CUCU</name>
<organism evidence="2 3">
    <name type="scientific">Cryptolaemus montrouzieri</name>
    <dbReference type="NCBI Taxonomy" id="559131"/>
    <lineage>
        <taxon>Eukaryota</taxon>
        <taxon>Metazoa</taxon>
        <taxon>Ecdysozoa</taxon>
        <taxon>Arthropoda</taxon>
        <taxon>Hexapoda</taxon>
        <taxon>Insecta</taxon>
        <taxon>Pterygota</taxon>
        <taxon>Neoptera</taxon>
        <taxon>Endopterygota</taxon>
        <taxon>Coleoptera</taxon>
        <taxon>Polyphaga</taxon>
        <taxon>Cucujiformia</taxon>
        <taxon>Coccinelloidea</taxon>
        <taxon>Coccinellidae</taxon>
        <taxon>Scymninae</taxon>
        <taxon>Scymnini</taxon>
        <taxon>Cryptolaemus</taxon>
    </lineage>
</organism>
<comment type="caution">
    <text evidence="2">The sequence shown here is derived from an EMBL/GenBank/DDBJ whole genome shotgun (WGS) entry which is preliminary data.</text>
</comment>
<dbReference type="AlphaFoldDB" id="A0ABD2N8U8"/>
<accession>A0ABD2N8U8</accession>
<gene>
    <name evidence="2" type="ORF">HHI36_019974</name>
</gene>
<feature type="domain" description="PiggyBac transposable element-derived protein" evidence="1">
    <location>
        <begin position="53"/>
        <end position="130"/>
    </location>
</feature>
<protein>
    <recommendedName>
        <fullName evidence="1">PiggyBac transposable element-derived protein domain-containing protein</fullName>
    </recommendedName>
</protein>
<keyword evidence="3" id="KW-1185">Reference proteome</keyword>
<proteinExistence type="predicted"/>